<feature type="non-terminal residue" evidence="2">
    <location>
        <position position="1"/>
    </location>
</feature>
<dbReference type="Pfam" id="PF04646">
    <property type="entry name" value="DUF604"/>
    <property type="match status" value="1"/>
</dbReference>
<proteinExistence type="predicted"/>
<reference evidence="2" key="1">
    <citation type="submission" date="2018-05" db="EMBL/GenBank/DDBJ databases">
        <title>Draft genome of Mucuna pruriens seed.</title>
        <authorList>
            <person name="Nnadi N.E."/>
            <person name="Vos R."/>
            <person name="Hasami M.H."/>
            <person name="Devisetty U.K."/>
            <person name="Aguiy J.C."/>
        </authorList>
    </citation>
    <scope>NUCLEOTIDE SEQUENCE [LARGE SCALE GENOMIC DNA]</scope>
    <source>
        <strain evidence="2">JCA_2017</strain>
    </source>
</reference>
<dbReference type="Gene3D" id="3.90.550.50">
    <property type="match status" value="1"/>
</dbReference>
<gene>
    <name evidence="2" type="ORF">CR513_35464</name>
</gene>
<keyword evidence="1" id="KW-1133">Transmembrane helix</keyword>
<keyword evidence="1" id="KW-0812">Transmembrane</keyword>
<dbReference type="OrthoDB" id="421979at2759"/>
<dbReference type="FunFam" id="3.90.550.50:FF:000006">
    <property type="entry name" value="Fringe-related protein-like"/>
    <property type="match status" value="1"/>
</dbReference>
<dbReference type="EMBL" id="QJKJ01007302">
    <property type="protein sequence ID" value="RDX83593.1"/>
    <property type="molecule type" value="Genomic_DNA"/>
</dbReference>
<dbReference type="PANTHER" id="PTHR10811">
    <property type="entry name" value="FRINGE-RELATED"/>
    <property type="match status" value="1"/>
</dbReference>
<evidence type="ECO:0008006" key="4">
    <source>
        <dbReference type="Google" id="ProtNLM"/>
    </source>
</evidence>
<keyword evidence="3" id="KW-1185">Reference proteome</keyword>
<sequence length="498" mass="57192">MSPASSSFQEAHQHSLNKVWKSLVFPTIKLTNLFSLFLKVSLALCIFFIITLFFYISLPHYPRNYHYIPFIHPHHSTTFQNNEPTNISHIVFGIGGSANSWQNRRHYTELWWQPNVTRGFMWLDLSIPNTETWPETLPSYRVSGDTTSFKYTHEVGSRSAIRLARILKETFQLGLENVRWFVMGDDDTVFFKENLVTVLAKYDHNEMYYIGGNSESVEQNVALTYDMAYGGGGFAVSYPLAAALVKILDGCINRYAALFGSDMKVQACISEIGVRLTKELGFHQTDIRGKLYGLLTAHPMAPLVSLHHLDLVEPLFLDSTRVESLKKFVSAYKKDPGRTLQKSICYDPIRNWTVSVSWGYNVELYRSLQTPSELETPFRTFSTWRGHDDPFTFNTRPVILNPCDRPMTFFLDRVEDVGPGEWTQSSYKLYDDVKKFNCSVPLVEVQYVNVTASYFVPELWQKAPRRQCCDIIEGKDEANNVIQVEIRGCHRFESVTPP</sequence>
<protein>
    <recommendedName>
        <fullName evidence="4">Glycoprotein-N-acetylgalactosamine 3-beta-galactosyltransferase 1</fullName>
    </recommendedName>
</protein>
<name>A0A371FZU4_MUCPR</name>
<evidence type="ECO:0000256" key="1">
    <source>
        <dbReference type="SAM" id="Phobius"/>
    </source>
</evidence>
<evidence type="ECO:0000313" key="3">
    <source>
        <dbReference type="Proteomes" id="UP000257109"/>
    </source>
</evidence>
<dbReference type="AlphaFoldDB" id="A0A371FZU4"/>
<organism evidence="2 3">
    <name type="scientific">Mucuna pruriens</name>
    <name type="common">Velvet bean</name>
    <name type="synonym">Dolichos pruriens</name>
    <dbReference type="NCBI Taxonomy" id="157652"/>
    <lineage>
        <taxon>Eukaryota</taxon>
        <taxon>Viridiplantae</taxon>
        <taxon>Streptophyta</taxon>
        <taxon>Embryophyta</taxon>
        <taxon>Tracheophyta</taxon>
        <taxon>Spermatophyta</taxon>
        <taxon>Magnoliopsida</taxon>
        <taxon>eudicotyledons</taxon>
        <taxon>Gunneridae</taxon>
        <taxon>Pentapetalae</taxon>
        <taxon>rosids</taxon>
        <taxon>fabids</taxon>
        <taxon>Fabales</taxon>
        <taxon>Fabaceae</taxon>
        <taxon>Papilionoideae</taxon>
        <taxon>50 kb inversion clade</taxon>
        <taxon>NPAAA clade</taxon>
        <taxon>indigoferoid/millettioid clade</taxon>
        <taxon>Phaseoleae</taxon>
        <taxon>Mucuna</taxon>
    </lineage>
</organism>
<comment type="caution">
    <text evidence="2">The sequence shown here is derived from an EMBL/GenBank/DDBJ whole genome shotgun (WGS) entry which is preliminary data.</text>
</comment>
<keyword evidence="1" id="KW-0472">Membrane</keyword>
<dbReference type="Proteomes" id="UP000257109">
    <property type="component" value="Unassembled WGS sequence"/>
</dbReference>
<dbReference type="STRING" id="157652.A0A371FZU4"/>
<dbReference type="InterPro" id="IPR006740">
    <property type="entry name" value="DUF604"/>
</dbReference>
<feature type="transmembrane region" description="Helical" evidence="1">
    <location>
        <begin position="33"/>
        <end position="56"/>
    </location>
</feature>
<evidence type="ECO:0000313" key="2">
    <source>
        <dbReference type="EMBL" id="RDX83593.1"/>
    </source>
</evidence>
<accession>A0A371FZU4</accession>